<dbReference type="Proteomes" id="UP001225605">
    <property type="component" value="Unassembled WGS sequence"/>
</dbReference>
<organism evidence="1 2">
    <name type="scientific">Saccharothrix yanglingensis</name>
    <dbReference type="NCBI Taxonomy" id="659496"/>
    <lineage>
        <taxon>Bacteria</taxon>
        <taxon>Bacillati</taxon>
        <taxon>Actinomycetota</taxon>
        <taxon>Actinomycetes</taxon>
        <taxon>Pseudonocardiales</taxon>
        <taxon>Pseudonocardiaceae</taxon>
        <taxon>Saccharothrix</taxon>
    </lineage>
</organism>
<sequence>MITVSRFTLPPVLAVQHTAVRDGAAPACCAWTTANCWCPSARGLGQAELPDHHPDRGWWLRLDDDVTAVPDLVRPGHPR</sequence>
<reference evidence="1 2" key="1">
    <citation type="submission" date="2017-06" db="EMBL/GenBank/DDBJ databases">
        <title>Cultured bacterium strain Saccharothrix yanglingensis Hhs.015.</title>
        <authorList>
            <person name="Xia Y."/>
        </authorList>
    </citation>
    <scope>NUCLEOTIDE SEQUENCE [LARGE SCALE GENOMIC DNA]</scope>
    <source>
        <strain evidence="1 2">Hhs.015</strain>
    </source>
</reference>
<accession>A0ABU0WZZ3</accession>
<evidence type="ECO:0000313" key="1">
    <source>
        <dbReference type="EMBL" id="MDQ2585048.1"/>
    </source>
</evidence>
<evidence type="ECO:0000313" key="2">
    <source>
        <dbReference type="Proteomes" id="UP001225605"/>
    </source>
</evidence>
<dbReference type="EMBL" id="NSDM01000005">
    <property type="protein sequence ID" value="MDQ2585048.1"/>
    <property type="molecule type" value="Genomic_DNA"/>
</dbReference>
<proteinExistence type="predicted"/>
<keyword evidence="2" id="KW-1185">Reference proteome</keyword>
<comment type="caution">
    <text evidence="1">The sequence shown here is derived from an EMBL/GenBank/DDBJ whole genome shotgun (WGS) entry which is preliminary data.</text>
</comment>
<protein>
    <submittedName>
        <fullName evidence="1">Uncharacterized protein</fullName>
    </submittedName>
</protein>
<name>A0ABU0WZZ3_9PSEU</name>
<gene>
    <name evidence="1" type="ORF">CKY47_13870</name>
</gene>